<reference evidence="1" key="1">
    <citation type="journal article" date="2021" name="Proc. Natl. Acad. Sci. U.S.A.">
        <title>A Catalog of Tens of Thousands of Viruses from Human Metagenomes Reveals Hidden Associations with Chronic Diseases.</title>
        <authorList>
            <person name="Tisza M.J."/>
            <person name="Buck C.B."/>
        </authorList>
    </citation>
    <scope>NUCLEOTIDE SEQUENCE</scope>
    <source>
        <strain evidence="1">CtXQ014</strain>
    </source>
</reference>
<evidence type="ECO:0000313" key="1">
    <source>
        <dbReference type="EMBL" id="DAE08202.1"/>
    </source>
</evidence>
<dbReference type="EMBL" id="BK015465">
    <property type="protein sequence ID" value="DAE08202.1"/>
    <property type="molecule type" value="Genomic_DNA"/>
</dbReference>
<organism evidence="1">
    <name type="scientific">Siphoviridae sp. ctXQ014</name>
    <dbReference type="NCBI Taxonomy" id="2825542"/>
    <lineage>
        <taxon>Viruses</taxon>
        <taxon>Duplodnaviria</taxon>
        <taxon>Heunggongvirae</taxon>
        <taxon>Uroviricota</taxon>
        <taxon>Caudoviricetes</taxon>
    </lineage>
</organism>
<accession>A0A8S5PMV3</accession>
<sequence>MLHLFPSLRSPLGGFFMALTLVVLQSKPEDLSCQLKLLR</sequence>
<protein>
    <submittedName>
        <fullName evidence="1">Uncharacterized protein</fullName>
    </submittedName>
</protein>
<name>A0A8S5PMV3_9CAUD</name>
<proteinExistence type="predicted"/>